<protein>
    <submittedName>
        <fullName evidence="1">Uncharacterized protein</fullName>
    </submittedName>
</protein>
<accession>A0A3S1CD70</accession>
<keyword evidence="2" id="KW-1185">Reference proteome</keyword>
<sequence>MTDDTQCADYDSPWKTILEKYFQQAMEFFFPKTAALIDWQVPHVFLDKELQAISYDAVQGKRFAELLW</sequence>
<organism evidence="1 2">
    <name type="scientific">Dulcicalothrix desertica PCC 7102</name>
    <dbReference type="NCBI Taxonomy" id="232991"/>
    <lineage>
        <taxon>Bacteria</taxon>
        <taxon>Bacillati</taxon>
        <taxon>Cyanobacteriota</taxon>
        <taxon>Cyanophyceae</taxon>
        <taxon>Nostocales</taxon>
        <taxon>Calotrichaceae</taxon>
        <taxon>Dulcicalothrix</taxon>
    </lineage>
</organism>
<gene>
    <name evidence="1" type="ORF">DSM106972_067660</name>
</gene>
<reference evidence="1" key="2">
    <citation type="journal article" date="2019" name="Genome Biol. Evol.">
        <title>Day and night: Metabolic profiles and evolutionary relationships of six axenic non-marine cyanobacteria.</title>
        <authorList>
            <person name="Will S.E."/>
            <person name="Henke P."/>
            <person name="Boedeker C."/>
            <person name="Huang S."/>
            <person name="Brinkmann H."/>
            <person name="Rohde M."/>
            <person name="Jarek M."/>
            <person name="Friedl T."/>
            <person name="Seufert S."/>
            <person name="Schumacher M."/>
            <person name="Overmann J."/>
            <person name="Neumann-Schaal M."/>
            <person name="Petersen J."/>
        </authorList>
    </citation>
    <scope>NUCLEOTIDE SEQUENCE [LARGE SCALE GENOMIC DNA]</scope>
    <source>
        <strain evidence="1">PCC 7102</strain>
    </source>
</reference>
<dbReference type="AlphaFoldDB" id="A0A3S1CD70"/>
<evidence type="ECO:0000313" key="2">
    <source>
        <dbReference type="Proteomes" id="UP000271624"/>
    </source>
</evidence>
<dbReference type="Proteomes" id="UP000271624">
    <property type="component" value="Unassembled WGS sequence"/>
</dbReference>
<proteinExistence type="predicted"/>
<dbReference type="EMBL" id="RSCL01000020">
    <property type="protein sequence ID" value="RUT01215.1"/>
    <property type="molecule type" value="Genomic_DNA"/>
</dbReference>
<evidence type="ECO:0000313" key="1">
    <source>
        <dbReference type="EMBL" id="RUT01215.1"/>
    </source>
</evidence>
<reference evidence="1" key="1">
    <citation type="submission" date="2018-12" db="EMBL/GenBank/DDBJ databases">
        <authorList>
            <person name="Will S."/>
            <person name="Neumann-Schaal M."/>
            <person name="Henke P."/>
        </authorList>
    </citation>
    <scope>NUCLEOTIDE SEQUENCE</scope>
    <source>
        <strain evidence="1">PCC 7102</strain>
    </source>
</reference>
<comment type="caution">
    <text evidence="1">The sequence shown here is derived from an EMBL/GenBank/DDBJ whole genome shotgun (WGS) entry which is preliminary data.</text>
</comment>
<name>A0A3S1CD70_9CYAN</name>